<feature type="non-terminal residue" evidence="1">
    <location>
        <position position="1"/>
    </location>
</feature>
<dbReference type="AlphaFoldDB" id="A0A382DMU7"/>
<dbReference type="InterPro" id="IPR015943">
    <property type="entry name" value="WD40/YVTN_repeat-like_dom_sf"/>
</dbReference>
<sequence length="434" mass="47492">ITSDGKSLIVGDHNAKIEGQRGVGTFFWKTFPEKDEQPYDYYMSDHIDLGTGAPWMRGDFTSDGKLLALGSALYIWDSFPEDENEMPYLSVLGGHIKWGASFMKATDHTTLAVAGERVFITTNYHTISVYNSIPTSVDQKPDFVIGGPDMYTNTLESNYFIRNPIPASDGKSLFVASDGGYFYVWKNIPQESGAHPDYVYSIGPDSIAFSVGDITLHKNTLILAGREKLLKWDKLPLAGEPPDMLLDGQIGTVKIAEATNESLGITGVAMDDKYFYLGLSTDEIYVWDGFPGDDSEPVQILKNIRVFNLHSDGDYLLASNGDSNTVTVYRVADILTNPTKNVIGAGLNGADGAYLGNGQLFIAGDEGGVHIWNDLEEALGGSPADAILGSGNSADPPQIGRNKLFLPKFLTYDGNYLWVGEVKFSNRLLRFSRN</sequence>
<dbReference type="SUPFAM" id="SSF101908">
    <property type="entry name" value="Putative isomerase YbhE"/>
    <property type="match status" value="1"/>
</dbReference>
<proteinExistence type="predicted"/>
<dbReference type="EMBL" id="UINC01040221">
    <property type="protein sequence ID" value="SVB39786.1"/>
    <property type="molecule type" value="Genomic_DNA"/>
</dbReference>
<evidence type="ECO:0000313" key="1">
    <source>
        <dbReference type="EMBL" id="SVB39786.1"/>
    </source>
</evidence>
<dbReference type="Gene3D" id="2.130.10.10">
    <property type="entry name" value="YVTN repeat-like/Quinoprotein amine dehydrogenase"/>
    <property type="match status" value="1"/>
</dbReference>
<reference evidence="1" key="1">
    <citation type="submission" date="2018-05" db="EMBL/GenBank/DDBJ databases">
        <authorList>
            <person name="Lanie J.A."/>
            <person name="Ng W.-L."/>
            <person name="Kazmierczak K.M."/>
            <person name="Andrzejewski T.M."/>
            <person name="Davidsen T.M."/>
            <person name="Wayne K.J."/>
            <person name="Tettelin H."/>
            <person name="Glass J.I."/>
            <person name="Rusch D."/>
            <person name="Podicherti R."/>
            <person name="Tsui H.-C.T."/>
            <person name="Winkler M.E."/>
        </authorList>
    </citation>
    <scope>NUCLEOTIDE SEQUENCE</scope>
</reference>
<gene>
    <name evidence="1" type="ORF">METZ01_LOCUS192640</name>
</gene>
<protein>
    <submittedName>
        <fullName evidence="1">Uncharacterized protein</fullName>
    </submittedName>
</protein>
<name>A0A382DMU7_9ZZZZ</name>
<organism evidence="1">
    <name type="scientific">marine metagenome</name>
    <dbReference type="NCBI Taxonomy" id="408172"/>
    <lineage>
        <taxon>unclassified sequences</taxon>
        <taxon>metagenomes</taxon>
        <taxon>ecological metagenomes</taxon>
    </lineage>
</organism>
<accession>A0A382DMU7</accession>